<feature type="transmembrane region" description="Helical" evidence="19">
    <location>
        <begin position="568"/>
        <end position="592"/>
    </location>
</feature>
<protein>
    <recommendedName>
        <fullName evidence="4">RING-type E3 ubiquitin transferase</fullName>
        <ecNumber evidence="4">2.3.2.27</ecNumber>
    </recommendedName>
</protein>
<keyword evidence="11" id="KW-0862">Zinc</keyword>
<dbReference type="PaxDb" id="4577-GRMZM5G886096_P01"/>
<dbReference type="IntAct" id="A0A1D6QGP2">
    <property type="interactions" value="5"/>
</dbReference>
<evidence type="ECO:0000259" key="20">
    <source>
        <dbReference type="PROSITE" id="PS50089"/>
    </source>
</evidence>
<feature type="region of interest" description="Disordered" evidence="18">
    <location>
        <begin position="92"/>
        <end position="132"/>
    </location>
</feature>
<dbReference type="SMR" id="A0A1D6QGP2"/>
<dbReference type="PANTHER" id="PTHR24282">
    <property type="entry name" value="CYTOCHROME P450 FAMILY MEMBER"/>
    <property type="match status" value="1"/>
</dbReference>
<reference evidence="21" key="1">
    <citation type="submission" date="2015-12" db="EMBL/GenBank/DDBJ databases">
        <title>Update maize B73 reference genome by single molecule sequencing technologies.</title>
        <authorList>
            <consortium name="Maize Genome Sequencing Project"/>
            <person name="Ware D."/>
        </authorList>
    </citation>
    <scope>NUCLEOTIDE SEQUENCE</scope>
    <source>
        <tissue evidence="21">Seedling</tissue>
    </source>
</reference>
<dbReference type="GO" id="GO:0061630">
    <property type="term" value="F:ubiquitin protein ligase activity"/>
    <property type="evidence" value="ECO:0007669"/>
    <property type="project" value="UniProtKB-EC"/>
</dbReference>
<dbReference type="Gene3D" id="3.30.40.10">
    <property type="entry name" value="Zinc/RING finger domain, C3HC4 (zinc finger)"/>
    <property type="match status" value="1"/>
</dbReference>
<feature type="compositionally biased region" description="Acidic residues" evidence="18">
    <location>
        <begin position="195"/>
        <end position="218"/>
    </location>
</feature>
<evidence type="ECO:0000256" key="12">
    <source>
        <dbReference type="ARBA" id="ARBA00022989"/>
    </source>
</evidence>
<dbReference type="SUPFAM" id="SSF48264">
    <property type="entry name" value="Cytochrome P450"/>
    <property type="match status" value="1"/>
</dbReference>
<keyword evidence="12 19" id="KW-1133">Transmembrane helix</keyword>
<dbReference type="PRINTS" id="PR00463">
    <property type="entry name" value="EP450I"/>
</dbReference>
<keyword evidence="7 19" id="KW-0812">Transmembrane</keyword>
<dbReference type="Pfam" id="PF00067">
    <property type="entry name" value="p450"/>
    <property type="match status" value="1"/>
</dbReference>
<dbReference type="EMBL" id="CM000780">
    <property type="protein sequence ID" value="AQK57063.1"/>
    <property type="molecule type" value="Genomic_DNA"/>
</dbReference>
<evidence type="ECO:0000256" key="9">
    <source>
        <dbReference type="ARBA" id="ARBA00022771"/>
    </source>
</evidence>
<dbReference type="GO" id="GO:0004497">
    <property type="term" value="F:monooxygenase activity"/>
    <property type="evidence" value="ECO:0007669"/>
    <property type="project" value="UniProtKB-KW"/>
</dbReference>
<comment type="cofactor">
    <cofactor evidence="17">
        <name>heme</name>
        <dbReference type="ChEBI" id="CHEBI:30413"/>
    </cofactor>
</comment>
<dbReference type="PRINTS" id="PR00385">
    <property type="entry name" value="P450"/>
</dbReference>
<dbReference type="InterPro" id="IPR002401">
    <property type="entry name" value="Cyt_P450_E_grp-I"/>
</dbReference>
<dbReference type="Pfam" id="PF13639">
    <property type="entry name" value="zf-RING_2"/>
    <property type="match status" value="1"/>
</dbReference>
<dbReference type="GO" id="GO:0016020">
    <property type="term" value="C:membrane"/>
    <property type="evidence" value="ECO:0007669"/>
    <property type="project" value="UniProtKB-SubCell"/>
</dbReference>
<dbReference type="Gene3D" id="1.10.630.10">
    <property type="entry name" value="Cytochrome P450"/>
    <property type="match status" value="1"/>
</dbReference>
<name>A0A1D6QGP2_MAIZE</name>
<evidence type="ECO:0000256" key="19">
    <source>
        <dbReference type="SAM" id="Phobius"/>
    </source>
</evidence>
<keyword evidence="6" id="KW-0808">Transferase</keyword>
<evidence type="ECO:0000256" key="11">
    <source>
        <dbReference type="ARBA" id="ARBA00022833"/>
    </source>
</evidence>
<feature type="region of interest" description="Disordered" evidence="18">
    <location>
        <begin position="54"/>
        <end position="75"/>
    </location>
</feature>
<dbReference type="InterPro" id="IPR050665">
    <property type="entry name" value="Cytochrome_P450_Monooxygen"/>
</dbReference>
<proteinExistence type="inferred from homology"/>
<evidence type="ECO:0000256" key="13">
    <source>
        <dbReference type="ARBA" id="ARBA00023002"/>
    </source>
</evidence>
<dbReference type="eggNOG" id="KOG0800">
    <property type="taxonomic scope" value="Eukaryota"/>
</dbReference>
<evidence type="ECO:0000256" key="16">
    <source>
        <dbReference type="ARBA" id="ARBA00023136"/>
    </source>
</evidence>
<dbReference type="AlphaFoldDB" id="A0A1D6QGP2"/>
<dbReference type="InterPro" id="IPR013083">
    <property type="entry name" value="Znf_RING/FYVE/PHD"/>
</dbReference>
<comment type="subcellular location">
    <subcellularLocation>
        <location evidence="2">Membrane</location>
    </subcellularLocation>
</comment>
<evidence type="ECO:0000256" key="4">
    <source>
        <dbReference type="ARBA" id="ARBA00012483"/>
    </source>
</evidence>
<dbReference type="SMART" id="SM00184">
    <property type="entry name" value="RING"/>
    <property type="match status" value="1"/>
</dbReference>
<comment type="catalytic activity">
    <reaction evidence="1">
        <text>S-ubiquitinyl-[E2 ubiquitin-conjugating enzyme]-L-cysteine + [acceptor protein]-L-lysine = [E2 ubiquitin-conjugating enzyme]-L-cysteine + N(6)-ubiquitinyl-[acceptor protein]-L-lysine.</text>
        <dbReference type="EC" id="2.3.2.27"/>
    </reaction>
</comment>
<evidence type="ECO:0000256" key="8">
    <source>
        <dbReference type="ARBA" id="ARBA00022723"/>
    </source>
</evidence>
<comment type="similarity">
    <text evidence="3">Belongs to the cytochrome P450 family.</text>
</comment>
<evidence type="ECO:0000256" key="3">
    <source>
        <dbReference type="ARBA" id="ARBA00010617"/>
    </source>
</evidence>
<keyword evidence="9" id="KW-0863">Zinc-finger</keyword>
<dbReference type="EC" id="2.3.2.27" evidence="4"/>
<dbReference type="InParanoid" id="A0A1D6QGP2"/>
<dbReference type="InterPro" id="IPR001841">
    <property type="entry name" value="Znf_RING"/>
</dbReference>
<evidence type="ECO:0000256" key="1">
    <source>
        <dbReference type="ARBA" id="ARBA00000900"/>
    </source>
</evidence>
<dbReference type="GO" id="GO:0005506">
    <property type="term" value="F:iron ion binding"/>
    <property type="evidence" value="ECO:0007669"/>
    <property type="project" value="InterPro"/>
</dbReference>
<evidence type="ECO:0000256" key="2">
    <source>
        <dbReference type="ARBA" id="ARBA00004370"/>
    </source>
</evidence>
<organism evidence="21">
    <name type="scientific">Zea mays</name>
    <name type="common">Maize</name>
    <dbReference type="NCBI Taxonomy" id="4577"/>
    <lineage>
        <taxon>Eukaryota</taxon>
        <taxon>Viridiplantae</taxon>
        <taxon>Streptophyta</taxon>
        <taxon>Embryophyta</taxon>
        <taxon>Tracheophyta</taxon>
        <taxon>Spermatophyta</taxon>
        <taxon>Magnoliopsida</taxon>
        <taxon>Liliopsida</taxon>
        <taxon>Poales</taxon>
        <taxon>Poaceae</taxon>
        <taxon>PACMAD clade</taxon>
        <taxon>Panicoideae</taxon>
        <taxon>Andropogonodae</taxon>
        <taxon>Andropogoneae</taxon>
        <taxon>Tripsacinae</taxon>
        <taxon>Zea</taxon>
    </lineage>
</organism>
<feature type="region of interest" description="Disordered" evidence="18">
    <location>
        <begin position="410"/>
        <end position="441"/>
    </location>
</feature>
<dbReference type="GO" id="GO:0006629">
    <property type="term" value="P:lipid metabolic process"/>
    <property type="evidence" value="ECO:0007669"/>
    <property type="project" value="UniProtKB-ARBA"/>
</dbReference>
<dbReference type="ExpressionAtlas" id="A0A1D6QGP2">
    <property type="expression patterns" value="baseline and differential"/>
</dbReference>
<dbReference type="InterPro" id="IPR001128">
    <property type="entry name" value="Cyt_P450"/>
</dbReference>
<evidence type="ECO:0000256" key="6">
    <source>
        <dbReference type="ARBA" id="ARBA00022679"/>
    </source>
</evidence>
<evidence type="ECO:0000256" key="18">
    <source>
        <dbReference type="SAM" id="MobiDB-lite"/>
    </source>
</evidence>
<sequence length="1085" mass="121790">MSDQQRHYGSYELLPAHPDLRCLVCTRPFTLDAEVTDSLEALAICRECKTTVLSDSNRDDTPRANRQRRWRRQQSSIRGVSVFSQLINLARQQGHEADTDSPTVPRRHTSYSSTPSRSQRGHTSDDESDGLSYADSVFGEIESNISFGDEGGESDTSLDRHTMVGREIGIQLDNESYMNTDTDIDPMNAGVYQWDSDDPEDDEDEESEESGLDEGDDTMQERRQQWHDIVPSGLNEQESEGAAWTWRTVGSQDINRTDLRVDMEGREIRRLFIGNPGDYVDARQFEMLLEQFADEDNNSRRGAPPAAASSIENLSSVVISKGYEINGGVTCPVCKDDMPITTVAKQLPCMHLYHSSCILPWLNSRNTCPVCRYELPTDDSEYERSKHAAVNEGGIHGVERTHPQEVVEETYEPEVDGGSNTGGDTMNETNTHEQHTAQQPNGAHGRHRWLFIAAAPVVPDYHYGTCRHKKKLVVYVLSNQCLLADAEFLCDGVCLLPLASVVSIMYEKVLDKFEVQTVCANQGGMSLHPLAGSDLNNENVSRSGEGQSFTIIKTSIWVNGSQQELLEIVLVVSTILLGLALVYLYEILWLRLEKIRKKLRRQGINGPKPTFLYGNTQEMKRIRQELKFVQRQDKDMNGYISTIFPHFLFWRKTYGPVFLYSTGVLEILHVAQPEMVKDMGHWTPSELGKPQHIMKSRKPLFGLGILAANGDLWAYEKKILAPQFFVEKIKGMIGLIVDATVPLLQSWENMLDGTGGSKEIYVDGYLRNFSADVIARACFGSNFVEGKDIFCKLRQLQKLISEQDTLVGLSAVWKYLPTKRNREIQKLDQEVRLLILDLSREDRSRSRSNNAGTHVSTYDNLLHAIVDGANQSPSYCSAPEDFIVDNCKNIYFAGYETTAVTATWCLMLLAAHPDWQDRARAEIREVCCGQTAMDIDVLRQLKILTMVIQETLRLYPPASLIMREALTGIRLGGVDVPRGTIIQVAISLLHLDMEAWGPDANEFRPDRFANGAAAACKPAHMYMPFGYGPRLCTGQNLAMAELKVVLARLLSKFSFSVSPGYQHSPVFRLTIEPESGMPLVVTRLA</sequence>
<keyword evidence="5 17" id="KW-0349">Heme</keyword>
<evidence type="ECO:0000256" key="10">
    <source>
        <dbReference type="ARBA" id="ARBA00022786"/>
    </source>
</evidence>
<evidence type="ECO:0000256" key="5">
    <source>
        <dbReference type="ARBA" id="ARBA00022617"/>
    </source>
</evidence>
<evidence type="ECO:0000313" key="21">
    <source>
        <dbReference type="EMBL" id="AQK57063.1"/>
    </source>
</evidence>
<dbReference type="GO" id="GO:0016705">
    <property type="term" value="F:oxidoreductase activity, acting on paired donors, with incorporation or reduction of molecular oxygen"/>
    <property type="evidence" value="ECO:0007669"/>
    <property type="project" value="InterPro"/>
</dbReference>
<dbReference type="GO" id="GO:0008270">
    <property type="term" value="F:zinc ion binding"/>
    <property type="evidence" value="ECO:0007669"/>
    <property type="project" value="UniProtKB-KW"/>
</dbReference>
<evidence type="ECO:0000256" key="15">
    <source>
        <dbReference type="ARBA" id="ARBA00023033"/>
    </source>
</evidence>
<feature type="region of interest" description="Disordered" evidence="18">
    <location>
        <begin position="186"/>
        <end position="220"/>
    </location>
</feature>
<keyword evidence="13" id="KW-0560">Oxidoreductase</keyword>
<dbReference type="FunFam" id="3.30.40.10:FF:000022">
    <property type="entry name" value="E3 ubiquitin-protein ligase RING1-like"/>
    <property type="match status" value="1"/>
</dbReference>
<dbReference type="PROSITE" id="PS50089">
    <property type="entry name" value="ZF_RING_2"/>
    <property type="match status" value="1"/>
</dbReference>
<feature type="binding site" description="axial binding residue" evidence="17">
    <location>
        <position position="1032"/>
    </location>
    <ligand>
        <name>heme</name>
        <dbReference type="ChEBI" id="CHEBI:30413"/>
    </ligand>
    <ligandPart>
        <name>Fe</name>
        <dbReference type="ChEBI" id="CHEBI:18248"/>
    </ligandPart>
</feature>
<keyword evidence="10" id="KW-0833">Ubl conjugation pathway</keyword>
<keyword evidence="14 17" id="KW-0408">Iron</keyword>
<keyword evidence="16 19" id="KW-0472">Membrane</keyword>
<keyword evidence="8 17" id="KW-0479">Metal-binding</keyword>
<feature type="domain" description="RING-type" evidence="20">
    <location>
        <begin position="331"/>
        <end position="372"/>
    </location>
</feature>
<dbReference type="GO" id="GO:0020037">
    <property type="term" value="F:heme binding"/>
    <property type="evidence" value="ECO:0007669"/>
    <property type="project" value="InterPro"/>
</dbReference>
<gene>
    <name evidence="21" type="ORF">ZEAMMB73_Zm00001d052367</name>
</gene>
<evidence type="ECO:0000256" key="14">
    <source>
        <dbReference type="ARBA" id="ARBA00023004"/>
    </source>
</evidence>
<dbReference type="InterPro" id="IPR036396">
    <property type="entry name" value="Cyt_P450_sf"/>
</dbReference>
<dbReference type="SUPFAM" id="SSF57850">
    <property type="entry name" value="RING/U-box"/>
    <property type="match status" value="1"/>
</dbReference>
<keyword evidence="15" id="KW-0503">Monooxygenase</keyword>
<evidence type="ECO:0000256" key="17">
    <source>
        <dbReference type="PIRSR" id="PIRSR602401-1"/>
    </source>
</evidence>
<evidence type="ECO:0000256" key="7">
    <source>
        <dbReference type="ARBA" id="ARBA00022692"/>
    </source>
</evidence>
<accession>A0A1D6QGP2</accession>
<dbReference type="PANTHER" id="PTHR24282:SF99">
    <property type="entry name" value="CYTOCHROME P450 714A1"/>
    <property type="match status" value="1"/>
</dbReference>
<dbReference type="STRING" id="4577.A0A1D6QGP2"/>